<dbReference type="RefSeq" id="WP_182457225.1">
    <property type="nucleotide sequence ID" value="NZ_CP059732.1"/>
</dbReference>
<keyword evidence="1" id="KW-0812">Transmembrane</keyword>
<dbReference type="EMBL" id="CP059732">
    <property type="protein sequence ID" value="QMW00165.1"/>
    <property type="molecule type" value="Genomic_DNA"/>
</dbReference>
<organism evidence="2 3">
    <name type="scientific">Spirosoma foliorum</name>
    <dbReference type="NCBI Taxonomy" id="2710596"/>
    <lineage>
        <taxon>Bacteria</taxon>
        <taxon>Pseudomonadati</taxon>
        <taxon>Bacteroidota</taxon>
        <taxon>Cytophagia</taxon>
        <taxon>Cytophagales</taxon>
        <taxon>Cytophagaceae</taxon>
        <taxon>Spirosoma</taxon>
    </lineage>
</organism>
<dbReference type="AlphaFoldDB" id="A0A7G5GMS3"/>
<proteinExistence type="predicted"/>
<feature type="transmembrane region" description="Helical" evidence="1">
    <location>
        <begin position="187"/>
        <end position="205"/>
    </location>
</feature>
<evidence type="ECO:0000313" key="3">
    <source>
        <dbReference type="Proteomes" id="UP000515369"/>
    </source>
</evidence>
<accession>A0A7G5GMS3</accession>
<feature type="transmembrane region" description="Helical" evidence="1">
    <location>
        <begin position="163"/>
        <end position="180"/>
    </location>
</feature>
<sequence length="207" mass="22013">MRTLTQSLVAAVMGTVILASCSRPVAYFQPSARENFKSPQPNAVAVVTPATEVKSTETEMVEAVSTTSEPTAADQLAQTKQAVSQVEAYVRNDTKLASSKKLTKRMAKLNELLNTASDKAVTSTNVASAKKMTFMERTMLKKMDKKIKNHVAPDQTKVMNSNVRLGLIIGIVGLLLLLLGGGSVLGILGLIGFIVGLVLILIGVINA</sequence>
<gene>
    <name evidence="2" type="ORF">H3H32_19240</name>
</gene>
<reference evidence="2 3" key="1">
    <citation type="submission" date="2020-07" db="EMBL/GenBank/DDBJ databases">
        <title>Spirosoma foliorum sp. nov., isolated from the leaves on the Nejang mountain Korea, Republic of.</title>
        <authorList>
            <person name="Ho H."/>
            <person name="Lee Y.-J."/>
            <person name="Nurcahyanto D.-A."/>
            <person name="Kim S.-G."/>
        </authorList>
    </citation>
    <scope>NUCLEOTIDE SEQUENCE [LARGE SCALE GENOMIC DNA]</scope>
    <source>
        <strain evidence="2 3">PL0136</strain>
    </source>
</reference>
<evidence type="ECO:0000256" key="1">
    <source>
        <dbReference type="SAM" id="Phobius"/>
    </source>
</evidence>
<dbReference type="KEGG" id="sfol:H3H32_19240"/>
<dbReference type="PROSITE" id="PS51257">
    <property type="entry name" value="PROKAR_LIPOPROTEIN"/>
    <property type="match status" value="1"/>
</dbReference>
<keyword evidence="1" id="KW-1133">Transmembrane helix</keyword>
<keyword evidence="1" id="KW-0472">Membrane</keyword>
<protein>
    <submittedName>
        <fullName evidence="2">Uncharacterized protein</fullName>
    </submittedName>
</protein>
<dbReference type="Proteomes" id="UP000515369">
    <property type="component" value="Chromosome"/>
</dbReference>
<name>A0A7G5GMS3_9BACT</name>
<keyword evidence="3" id="KW-1185">Reference proteome</keyword>
<evidence type="ECO:0000313" key="2">
    <source>
        <dbReference type="EMBL" id="QMW00165.1"/>
    </source>
</evidence>